<protein>
    <recommendedName>
        <fullName evidence="3">Rap-GAP domain-containing protein</fullName>
    </recommendedName>
</protein>
<dbReference type="SUPFAM" id="SSF111347">
    <property type="entry name" value="Rap/Ran-GAP"/>
    <property type="match status" value="1"/>
</dbReference>
<organism evidence="4 5">
    <name type="scientific">Ophiocordyceps australis</name>
    <dbReference type="NCBI Taxonomy" id="1399860"/>
    <lineage>
        <taxon>Eukaryota</taxon>
        <taxon>Fungi</taxon>
        <taxon>Dikarya</taxon>
        <taxon>Ascomycota</taxon>
        <taxon>Pezizomycotina</taxon>
        <taxon>Sordariomycetes</taxon>
        <taxon>Hypocreomycetidae</taxon>
        <taxon>Hypocreales</taxon>
        <taxon>Ophiocordycipitaceae</taxon>
        <taxon>Ophiocordyceps</taxon>
    </lineage>
</organism>
<dbReference type="PROSITE" id="PS50085">
    <property type="entry name" value="RAPGAP"/>
    <property type="match status" value="1"/>
</dbReference>
<dbReference type="OrthoDB" id="19311at2759"/>
<evidence type="ECO:0000256" key="2">
    <source>
        <dbReference type="SAM" id="MobiDB-lite"/>
    </source>
</evidence>
<feature type="compositionally biased region" description="Low complexity" evidence="2">
    <location>
        <begin position="1539"/>
        <end position="1558"/>
    </location>
</feature>
<dbReference type="GO" id="GO:0032007">
    <property type="term" value="P:negative regulation of TOR signaling"/>
    <property type="evidence" value="ECO:0007669"/>
    <property type="project" value="TreeGrafter"/>
</dbReference>
<dbReference type="PANTHER" id="PTHR10063:SF0">
    <property type="entry name" value="TUBERIN"/>
    <property type="match status" value="1"/>
</dbReference>
<sequence>MIPQSEDDSKPLESTTRPGGLANVFRSLTSSKGSNKSPTRPPLAASAAAAPKAESTYATSNSSRELSHNHMDALQQLKHGTSAERLSAATALRHAISEYPMSPVLDIWYAAKDLIEPNNQASLRTAGWELLTECAKHPSSTDLERKEYFQTLSAPANPKDFHLQLAAMIQLTNHGRVITGFDYELVPLLNRWLQKAYPAARKARKGVSSARHQESSSRSNPMICDEDENLVQLFSFLLDIVKFSFNNASESSIIGLIDSLLAICMDTNGKDDLKNCIGMLDAVVTFASIPQERLSDCIQVLSSIYAMIPDLEKSSWHTISNICKSHNGQAAVRILLDALRDRPTDGATAVETTRKVRGALASLKKLLSKASEKGYPTVPYAPLVDGLSNALKTTTSLKAYVNLLQLINTLFEDGNGQIHSLVVGEDWSLCLDVAAECLRRADADADERRWTQGKDDSPDLSIEAEIVALINRLDIVVRERSDFVPRESVINFFTDVHPLLPDSTVGTVLDYFHEFRCCFPSDLQWEENLSLVLDAFFCNTSRSTQTRLRALKTVTDAYEIVDLVGDGSEHDLIARLSRGILRNVTEETDIATLEAIVSLMVSVVALCNMDLFHYAITTLEEVVSNDRLRPPVALSTLAVRDGPGPSLSCQSPSNVVAKGFVRMFLRVINSHGEKSVRLFNALVGIAKPSHCEMDARLTAMKMLFRLRADWANRIFATDDPESTFLATAMCRTDASFAKKQAEEAAQSLRLSRGEHSLQSRPSRGMSVGQSSIPERNAAARMSTGARPPQQKYRQIWSYPDPEALPEETPQLVSPVLLSCTCHKAGDEHSSMDTGAAPFALEMSLWFETVLAVLQGSNWEVYSFVLVHLPSQLSNHAVFTEAIAQVKELRKLICEQLRTKSFQEPPNASGLRRADVAICLFHSLTMILSYHEHFTKSDEDEIVQTFVAGMTTWERTAKYCIHALSICCHELPLSTSKCLIQVLNQMAAIITQPHVSIHVLEFLASLSRLHDVFVNFREDDFRIVFGICFRYLEYAREKKRSNRSSHASEASAPTTPSSNPMEASQAGTVDDVPQYVHALAYHVIMFWFLALKLQDRARHVGWIAKKLFPDDGSNQAADEQAITSIDFMQRVTYADVDESSEDPYFNEARFGAIIKKQWLVGYSIITIKQATVSGWAQIIKRQPSGTSAYTVRETYTPPPPHQTDTPVDVSRECQATSNAILPSHLLVQLMAPVPQYPGSVRPIALPDEDATARAIRMFDLNSSLDGHKVGVIYIGEGQKTEAEILANVSGSSDYVEFLNNLGTLTRLKGATFNTQGLDHNMDLDGQYTFCWRDRVTEIVFHVTTQMPTNLERDAQCVQKKRHIGNDFVNIIFNDSGLSFDFDTFPSDFNSVYIVITPASRASFVASRDGKGQAQRRPFYRVQVMSKPGFPEVSPASETKMISLKALPGFVRLLALNASMFSVVWHRREVGEHISSWSARLREIKRLRERHAPRMTASAATTASPAGGAAQGQQVDAARPSGSVRDSLNSLRRTSVATFLTSTTEQTSQRSSTQSTVATSEAEQSHLSAVNWLVEFADFSKWA</sequence>
<dbReference type="Pfam" id="PF02145">
    <property type="entry name" value="Rap_GAP"/>
    <property type="match status" value="1"/>
</dbReference>
<dbReference type="InterPro" id="IPR024584">
    <property type="entry name" value="Tuberin_N"/>
</dbReference>
<dbReference type="GO" id="GO:0005634">
    <property type="term" value="C:nucleus"/>
    <property type="evidence" value="ECO:0007669"/>
    <property type="project" value="InterPro"/>
</dbReference>
<feature type="compositionally biased region" description="Low complexity" evidence="2">
    <location>
        <begin position="42"/>
        <end position="59"/>
    </location>
</feature>
<evidence type="ECO:0000259" key="3">
    <source>
        <dbReference type="PROSITE" id="PS50085"/>
    </source>
</evidence>
<dbReference type="Proteomes" id="UP000226192">
    <property type="component" value="Unassembled WGS sequence"/>
</dbReference>
<dbReference type="GO" id="GO:0005096">
    <property type="term" value="F:GTPase activator activity"/>
    <property type="evidence" value="ECO:0007669"/>
    <property type="project" value="UniProtKB-KW"/>
</dbReference>
<evidence type="ECO:0000313" key="5">
    <source>
        <dbReference type="Proteomes" id="UP000226192"/>
    </source>
</evidence>
<feature type="compositionally biased region" description="Polar residues" evidence="2">
    <location>
        <begin position="26"/>
        <end position="36"/>
    </location>
</feature>
<evidence type="ECO:0000313" key="4">
    <source>
        <dbReference type="EMBL" id="PHH61738.1"/>
    </source>
</evidence>
<dbReference type="SUPFAM" id="SSF48371">
    <property type="entry name" value="ARM repeat"/>
    <property type="match status" value="1"/>
</dbReference>
<dbReference type="InterPro" id="IPR000331">
    <property type="entry name" value="Rap/Ran_GAP_dom"/>
</dbReference>
<name>A0A2C5XGG6_9HYPO</name>
<dbReference type="EMBL" id="NJET01000094">
    <property type="protein sequence ID" value="PHH61738.1"/>
    <property type="molecule type" value="Genomic_DNA"/>
</dbReference>
<reference evidence="4 5" key="1">
    <citation type="submission" date="2017-06" db="EMBL/GenBank/DDBJ databases">
        <title>Ant-infecting Ophiocordyceps genomes reveal a high diversity of potential behavioral manipulation genes and a possible major role for enterotoxins.</title>
        <authorList>
            <person name="De Bekker C."/>
            <person name="Evans H.C."/>
            <person name="Brachmann A."/>
            <person name="Hughes D.P."/>
        </authorList>
    </citation>
    <scope>NUCLEOTIDE SEQUENCE [LARGE SCALE GENOMIC DNA]</scope>
    <source>
        <strain evidence="4 5">Map64</strain>
    </source>
</reference>
<dbReference type="Pfam" id="PF11864">
    <property type="entry name" value="DUF3384"/>
    <property type="match status" value="1"/>
</dbReference>
<dbReference type="Pfam" id="PF03542">
    <property type="entry name" value="Tuberin"/>
    <property type="match status" value="1"/>
</dbReference>
<dbReference type="GO" id="GO:0033596">
    <property type="term" value="C:TSC1-TSC2 complex"/>
    <property type="evidence" value="ECO:0007669"/>
    <property type="project" value="TreeGrafter"/>
</dbReference>
<feature type="region of interest" description="Disordered" evidence="2">
    <location>
        <begin position="1"/>
        <end position="66"/>
    </location>
</feature>
<dbReference type="InterPro" id="IPR016024">
    <property type="entry name" value="ARM-type_fold"/>
</dbReference>
<keyword evidence="1" id="KW-0343">GTPase activation</keyword>
<feature type="compositionally biased region" description="Polar residues" evidence="2">
    <location>
        <begin position="758"/>
        <end position="771"/>
    </location>
</feature>
<dbReference type="InterPro" id="IPR018515">
    <property type="entry name" value="Tuberin-type_domain"/>
</dbReference>
<dbReference type="Gene3D" id="3.40.50.11210">
    <property type="entry name" value="Rap/Ran-GAP"/>
    <property type="match status" value="1"/>
</dbReference>
<feature type="compositionally biased region" description="Low complexity" evidence="2">
    <location>
        <begin position="1494"/>
        <end position="1516"/>
    </location>
</feature>
<dbReference type="InterPro" id="IPR035974">
    <property type="entry name" value="Rap/Ran-GAP_sf"/>
</dbReference>
<evidence type="ECO:0000256" key="1">
    <source>
        <dbReference type="ARBA" id="ARBA00022468"/>
    </source>
</evidence>
<dbReference type="InterPro" id="IPR027107">
    <property type="entry name" value="Tuberin/Ral-act_asu"/>
</dbReference>
<gene>
    <name evidence="4" type="ORF">CDD81_8030</name>
</gene>
<feature type="region of interest" description="Disordered" evidence="2">
    <location>
        <begin position="1537"/>
        <end position="1559"/>
    </location>
</feature>
<feature type="region of interest" description="Disordered" evidence="2">
    <location>
        <begin position="1041"/>
        <end position="1064"/>
    </location>
</feature>
<dbReference type="STRING" id="1399860.A0A2C5XGG6"/>
<comment type="caution">
    <text evidence="4">The sequence shown here is derived from an EMBL/GenBank/DDBJ whole genome shotgun (WGS) entry which is preliminary data.</text>
</comment>
<dbReference type="PANTHER" id="PTHR10063">
    <property type="entry name" value="TUBERIN"/>
    <property type="match status" value="1"/>
</dbReference>
<feature type="domain" description="Rap-GAP" evidence="3">
    <location>
        <begin position="1254"/>
        <end position="1493"/>
    </location>
</feature>
<feature type="region of interest" description="Disordered" evidence="2">
    <location>
        <begin position="1490"/>
        <end position="1525"/>
    </location>
</feature>
<dbReference type="GO" id="GO:0051056">
    <property type="term" value="P:regulation of small GTPase mediated signal transduction"/>
    <property type="evidence" value="ECO:0007669"/>
    <property type="project" value="InterPro"/>
</dbReference>
<dbReference type="FunFam" id="3.40.50.11210:FF:000007">
    <property type="entry name" value="Tuberous sclerosis 2"/>
    <property type="match status" value="1"/>
</dbReference>
<feature type="compositionally biased region" description="Low complexity" evidence="2">
    <location>
        <begin position="1043"/>
        <end position="1057"/>
    </location>
</feature>
<accession>A0A2C5XGG6</accession>
<keyword evidence="5" id="KW-1185">Reference proteome</keyword>
<proteinExistence type="predicted"/>
<feature type="region of interest" description="Disordered" evidence="2">
    <location>
        <begin position="747"/>
        <end position="771"/>
    </location>
</feature>